<dbReference type="SUPFAM" id="SSF48173">
    <property type="entry name" value="Cryptochrome/photolyase FAD-binding domain"/>
    <property type="match status" value="1"/>
</dbReference>
<dbReference type="InterPro" id="IPR006050">
    <property type="entry name" value="DNA_photolyase_N"/>
</dbReference>
<evidence type="ECO:0000256" key="2">
    <source>
        <dbReference type="ARBA" id="ARBA00005862"/>
    </source>
</evidence>
<gene>
    <name evidence="16" type="ORF">SAMN04488038_112161</name>
</gene>
<dbReference type="PROSITE" id="PS00394">
    <property type="entry name" value="DNA_PHOTOLYASES_1_1"/>
    <property type="match status" value="1"/>
</dbReference>
<keyword evidence="16" id="KW-0456">Lyase</keyword>
<evidence type="ECO:0000256" key="10">
    <source>
        <dbReference type="ARBA" id="ARBA00059220"/>
    </source>
</evidence>
<dbReference type="InterPro" id="IPR005101">
    <property type="entry name" value="Cryptochr/Photolyase_FAD-bd"/>
</dbReference>
<feature type="binding site" evidence="12">
    <location>
        <position position="278"/>
    </location>
    <ligand>
        <name>FAD</name>
        <dbReference type="ChEBI" id="CHEBI:57692"/>
    </ligand>
</feature>
<dbReference type="SUPFAM" id="SSF52425">
    <property type="entry name" value="Cryptochrome/photolyase, N-terminal domain"/>
    <property type="match status" value="1"/>
</dbReference>
<feature type="site" description="Electron transfer via tryptophanyl radical" evidence="13">
    <location>
        <position position="368"/>
    </location>
</feature>
<dbReference type="FunFam" id="1.10.579.10:FF:000003">
    <property type="entry name" value="Deoxyribodipyrimidine photo-lyase"/>
    <property type="match status" value="1"/>
</dbReference>
<reference evidence="16 17" key="1">
    <citation type="submission" date="2016-10" db="EMBL/GenBank/DDBJ databases">
        <authorList>
            <person name="de Groot N.N."/>
        </authorList>
    </citation>
    <scope>NUCLEOTIDE SEQUENCE [LARGE SCALE GENOMIC DNA]</scope>
    <source>
        <strain evidence="16 17">DSM 25927</strain>
    </source>
</reference>
<dbReference type="Pfam" id="PF00875">
    <property type="entry name" value="DNA_photolyase"/>
    <property type="match status" value="1"/>
</dbReference>
<comment type="function">
    <text evidence="10">Involved in repair of UV radiation-induced DNA damage. Catalyzes the light-dependent monomerization (300-600 nm) of cyclobutyl pyrimidine dimers (in cis-syn configuration), which are formed between adjacent bases on the same DNA strand upon exposure to ultraviolet radiation.</text>
</comment>
<dbReference type="PRINTS" id="PR00147">
    <property type="entry name" value="DNAPHOTLYASE"/>
</dbReference>
<keyword evidence="7 14" id="KW-0157">Chromophore</keyword>
<dbReference type="InterPro" id="IPR002081">
    <property type="entry name" value="Cryptochrome/DNA_photolyase_1"/>
</dbReference>
<evidence type="ECO:0000256" key="3">
    <source>
        <dbReference type="ARBA" id="ARBA00013149"/>
    </source>
</evidence>
<keyword evidence="5 12" id="KW-0285">Flavoprotein</keyword>
<sequence length="487" mass="54605">MVYSARTPMTALLWFRRDLRLTDNPALNAALTQGRLIPVYIHDEASHSPWPAGGAARWWLHHSLRALDGALRARGSRLIVRTGESLAVLEALLAETGAESVHWNRCYEPAAIARDTRIKQALQARGLAVHSQRAALWREPWELKTGAGEPYRVFTPFWRALSARLPELNVQPAPARLPPVPETLASETLDALRLLPRLNWADGFAAHWQPGEEGALRRLESFVDSRLPGYKTRRDFPAQPGVSGLSPHLHFGELSPQQIRAAVQRVAGAAPGADAEHFLRELGWREFAHHLLYHFPHTPEAPLYEKFAAFPWRAAADYAAQLRAWQQGLTGIPIVDAGMRELWHSGWMHNRVRMIVASFLTKNLLIPWQEGARWFWDTLLDADLANNTLGWQWSAGCGADAAPYFRIFNPLLQSQKFDAQGVYLRRWLPELAQLPDALIHAPWTASPAQLAAAKLRLDQDYPLPIVDLAASRARALAAYEPIKAARS</sequence>
<dbReference type="PANTHER" id="PTHR11455:SF9">
    <property type="entry name" value="CRYPTOCHROME CIRCADIAN CLOCK 5 ISOFORM X1"/>
    <property type="match status" value="1"/>
</dbReference>
<evidence type="ECO:0000313" key="16">
    <source>
        <dbReference type="EMBL" id="SEQ92617.1"/>
    </source>
</evidence>
<dbReference type="Gene3D" id="1.25.40.80">
    <property type="match status" value="1"/>
</dbReference>
<feature type="site" description="Electron transfer via tryptophanyl radical" evidence="13">
    <location>
        <position position="391"/>
    </location>
</feature>
<dbReference type="PANTHER" id="PTHR11455">
    <property type="entry name" value="CRYPTOCHROME"/>
    <property type="match status" value="1"/>
</dbReference>
<dbReference type="GO" id="GO:0071949">
    <property type="term" value="F:FAD binding"/>
    <property type="evidence" value="ECO:0007669"/>
    <property type="project" value="TreeGrafter"/>
</dbReference>
<organism evidence="16 17">
    <name type="scientific">Solimonas aquatica</name>
    <dbReference type="NCBI Taxonomy" id="489703"/>
    <lineage>
        <taxon>Bacteria</taxon>
        <taxon>Pseudomonadati</taxon>
        <taxon>Pseudomonadota</taxon>
        <taxon>Gammaproteobacteria</taxon>
        <taxon>Nevskiales</taxon>
        <taxon>Nevskiaceae</taxon>
        <taxon>Solimonas</taxon>
    </lineage>
</organism>
<comment type="cofactor">
    <cofactor evidence="12">
        <name>FAD</name>
        <dbReference type="ChEBI" id="CHEBI:57692"/>
    </cofactor>
    <text evidence="12">Binds 1 FAD per subunit.</text>
</comment>
<evidence type="ECO:0000256" key="11">
    <source>
        <dbReference type="ARBA" id="ARBA00083107"/>
    </source>
</evidence>
<evidence type="ECO:0000256" key="5">
    <source>
        <dbReference type="ARBA" id="ARBA00022630"/>
    </source>
</evidence>
<accession>A0A1H9K0W1</accession>
<feature type="domain" description="Photolyase/cryptochrome alpha/beta" evidence="15">
    <location>
        <begin position="9"/>
        <end position="137"/>
    </location>
</feature>
<dbReference type="GO" id="GO:0009416">
    <property type="term" value="P:response to light stimulus"/>
    <property type="evidence" value="ECO:0007669"/>
    <property type="project" value="TreeGrafter"/>
</dbReference>
<evidence type="ECO:0000256" key="8">
    <source>
        <dbReference type="ARBA" id="ARBA00031671"/>
    </source>
</evidence>
<dbReference type="STRING" id="489703.SAMN04488038_112161"/>
<dbReference type="PROSITE" id="PS51645">
    <property type="entry name" value="PHR_CRY_ALPHA_BETA"/>
    <property type="match status" value="1"/>
</dbReference>
<dbReference type="GO" id="GO:0003677">
    <property type="term" value="F:DNA binding"/>
    <property type="evidence" value="ECO:0007669"/>
    <property type="project" value="TreeGrafter"/>
</dbReference>
<name>A0A1H9K0W1_9GAMM</name>
<comment type="similarity">
    <text evidence="14">Belongs to the DNA photolyase family.</text>
</comment>
<dbReference type="PROSITE" id="PS00691">
    <property type="entry name" value="DNA_PHOTOLYASES_1_2"/>
    <property type="match status" value="1"/>
</dbReference>
<evidence type="ECO:0000256" key="4">
    <source>
        <dbReference type="ARBA" id="ARBA00014046"/>
    </source>
</evidence>
<evidence type="ECO:0000256" key="7">
    <source>
        <dbReference type="ARBA" id="ARBA00022991"/>
    </source>
</evidence>
<evidence type="ECO:0000256" key="13">
    <source>
        <dbReference type="PIRSR" id="PIRSR602081-2"/>
    </source>
</evidence>
<feature type="site" description="Electron transfer via tryptophanyl radical" evidence="13">
    <location>
        <position position="312"/>
    </location>
</feature>
<proteinExistence type="inferred from homology"/>
<dbReference type="EMBL" id="FOFS01000012">
    <property type="protein sequence ID" value="SEQ92617.1"/>
    <property type="molecule type" value="Genomic_DNA"/>
</dbReference>
<protein>
    <recommendedName>
        <fullName evidence="4">Deoxyribodipyrimidine photo-lyase</fullName>
        <ecNumber evidence="3">4.1.99.3</ecNumber>
    </recommendedName>
    <alternativeName>
        <fullName evidence="8">DNA photolyase</fullName>
    </alternativeName>
    <alternativeName>
        <fullName evidence="11">Photoreactivating enzyme</fullName>
    </alternativeName>
</protein>
<dbReference type="InterPro" id="IPR014729">
    <property type="entry name" value="Rossmann-like_a/b/a_fold"/>
</dbReference>
<evidence type="ECO:0000313" key="17">
    <source>
        <dbReference type="Proteomes" id="UP000199233"/>
    </source>
</evidence>
<feature type="binding site" evidence="12">
    <location>
        <position position="230"/>
    </location>
    <ligand>
        <name>FAD</name>
        <dbReference type="ChEBI" id="CHEBI:57692"/>
    </ligand>
</feature>
<dbReference type="GO" id="GO:0000719">
    <property type="term" value="P:photoreactive repair"/>
    <property type="evidence" value="ECO:0007669"/>
    <property type="project" value="UniProtKB-ARBA"/>
</dbReference>
<dbReference type="InterPro" id="IPR036155">
    <property type="entry name" value="Crypto/Photolyase_N_sf"/>
</dbReference>
<dbReference type="AlphaFoldDB" id="A0A1H9K0W1"/>
<keyword evidence="17" id="KW-1185">Reference proteome</keyword>
<dbReference type="InterPro" id="IPR036134">
    <property type="entry name" value="Crypto/Photolyase_FAD-like_sf"/>
</dbReference>
<keyword evidence="6 12" id="KW-0274">FAD</keyword>
<comment type="similarity">
    <text evidence="2">Belongs to the DNA photolyase class-1 family.</text>
</comment>
<evidence type="ECO:0000256" key="14">
    <source>
        <dbReference type="RuleBase" id="RU004182"/>
    </source>
</evidence>
<dbReference type="Gene3D" id="1.10.579.10">
    <property type="entry name" value="DNA Cyclobutane Dipyrimidine Photolyase, subunit A, domain 3"/>
    <property type="match status" value="1"/>
</dbReference>
<comment type="cofactor">
    <cofactor evidence="1">
        <name>(6R)-5,10-methylene-5,6,7,8-tetrahydrofolate</name>
        <dbReference type="ChEBI" id="CHEBI:15636"/>
    </cofactor>
</comment>
<evidence type="ECO:0000256" key="12">
    <source>
        <dbReference type="PIRSR" id="PIRSR602081-1"/>
    </source>
</evidence>
<comment type="catalytic activity">
    <reaction evidence="9">
        <text>cyclobutadipyrimidine (in DNA) = 2 pyrimidine residues (in DNA).</text>
        <dbReference type="EC" id="4.1.99.3"/>
    </reaction>
</comment>
<dbReference type="Pfam" id="PF03441">
    <property type="entry name" value="FAD_binding_7"/>
    <property type="match status" value="1"/>
</dbReference>
<dbReference type="EC" id="4.1.99.3" evidence="3"/>
<dbReference type="Gene3D" id="3.40.50.620">
    <property type="entry name" value="HUPs"/>
    <property type="match status" value="1"/>
</dbReference>
<evidence type="ECO:0000256" key="9">
    <source>
        <dbReference type="ARBA" id="ARBA00033999"/>
    </source>
</evidence>
<evidence type="ECO:0000256" key="1">
    <source>
        <dbReference type="ARBA" id="ARBA00001932"/>
    </source>
</evidence>
<dbReference type="Proteomes" id="UP000199233">
    <property type="component" value="Unassembled WGS sequence"/>
</dbReference>
<dbReference type="GO" id="GO:0003904">
    <property type="term" value="F:deoxyribodipyrimidine photo-lyase activity"/>
    <property type="evidence" value="ECO:0007669"/>
    <property type="project" value="UniProtKB-EC"/>
</dbReference>
<evidence type="ECO:0000256" key="6">
    <source>
        <dbReference type="ARBA" id="ARBA00022827"/>
    </source>
</evidence>
<dbReference type="InterPro" id="IPR018394">
    <property type="entry name" value="DNA_photolyase_1_CS_C"/>
</dbReference>
<feature type="binding site" evidence="12">
    <location>
        <begin position="381"/>
        <end position="383"/>
    </location>
    <ligand>
        <name>FAD</name>
        <dbReference type="ChEBI" id="CHEBI:57692"/>
    </ligand>
</feature>
<evidence type="ECO:0000259" key="15">
    <source>
        <dbReference type="PROSITE" id="PS51645"/>
    </source>
</evidence>